<proteinExistence type="predicted"/>
<comment type="caution">
    <text evidence="2">The sequence shown here is derived from an EMBL/GenBank/DDBJ whole genome shotgun (WGS) entry which is preliminary data.</text>
</comment>
<feature type="region of interest" description="Disordered" evidence="1">
    <location>
        <begin position="131"/>
        <end position="203"/>
    </location>
</feature>
<dbReference type="Proteomes" id="UP000314294">
    <property type="component" value="Unassembled WGS sequence"/>
</dbReference>
<dbReference type="EMBL" id="SRLO01004535">
    <property type="protein sequence ID" value="TNN30395.1"/>
    <property type="molecule type" value="Genomic_DNA"/>
</dbReference>
<evidence type="ECO:0000313" key="3">
    <source>
        <dbReference type="Proteomes" id="UP000314294"/>
    </source>
</evidence>
<dbReference type="AlphaFoldDB" id="A0A4Z2ENR8"/>
<accession>A0A4Z2ENR8</accession>
<feature type="region of interest" description="Disordered" evidence="1">
    <location>
        <begin position="21"/>
        <end position="40"/>
    </location>
</feature>
<evidence type="ECO:0000256" key="1">
    <source>
        <dbReference type="SAM" id="MobiDB-lite"/>
    </source>
</evidence>
<feature type="compositionally biased region" description="Basic residues" evidence="1">
    <location>
        <begin position="135"/>
        <end position="147"/>
    </location>
</feature>
<evidence type="ECO:0000313" key="2">
    <source>
        <dbReference type="EMBL" id="TNN30395.1"/>
    </source>
</evidence>
<gene>
    <name evidence="2" type="ORF">EYF80_059452</name>
</gene>
<sequence length="203" mass="23615">MLSADLQRLLEKNSWREEWRRIEHTASRPEGTPGTSGTIRGASTVDNNLFVYCTFLCSPHSFEKMAGQTLKTDERTSADLRVDPRADLRVDPRVDLRVDPRVDPRADLRADLRVDPRADLRVDPRADLRVDGGIRGKRRKHHGHRQARSVSSDKDLSPRPKRKKKKKKNRKSERKRKSSSSSLKQKRKYERKHKKRSVCCREN</sequence>
<feature type="compositionally biased region" description="Basic residues" evidence="1">
    <location>
        <begin position="159"/>
        <end position="203"/>
    </location>
</feature>
<keyword evidence="3" id="KW-1185">Reference proteome</keyword>
<dbReference type="OrthoDB" id="8744624at2759"/>
<organism evidence="2 3">
    <name type="scientific">Liparis tanakae</name>
    <name type="common">Tanaka's snailfish</name>
    <dbReference type="NCBI Taxonomy" id="230148"/>
    <lineage>
        <taxon>Eukaryota</taxon>
        <taxon>Metazoa</taxon>
        <taxon>Chordata</taxon>
        <taxon>Craniata</taxon>
        <taxon>Vertebrata</taxon>
        <taxon>Euteleostomi</taxon>
        <taxon>Actinopterygii</taxon>
        <taxon>Neopterygii</taxon>
        <taxon>Teleostei</taxon>
        <taxon>Neoteleostei</taxon>
        <taxon>Acanthomorphata</taxon>
        <taxon>Eupercaria</taxon>
        <taxon>Perciformes</taxon>
        <taxon>Cottioidei</taxon>
        <taxon>Cottales</taxon>
        <taxon>Liparidae</taxon>
        <taxon>Liparis</taxon>
    </lineage>
</organism>
<name>A0A4Z2ENR8_9TELE</name>
<reference evidence="2 3" key="1">
    <citation type="submission" date="2019-03" db="EMBL/GenBank/DDBJ databases">
        <title>First draft genome of Liparis tanakae, snailfish: a comprehensive survey of snailfish specific genes.</title>
        <authorList>
            <person name="Kim W."/>
            <person name="Song I."/>
            <person name="Jeong J.-H."/>
            <person name="Kim D."/>
            <person name="Kim S."/>
            <person name="Ryu S."/>
            <person name="Song J.Y."/>
            <person name="Lee S.K."/>
        </authorList>
    </citation>
    <scope>NUCLEOTIDE SEQUENCE [LARGE SCALE GENOMIC DNA]</scope>
    <source>
        <tissue evidence="2">Muscle</tissue>
    </source>
</reference>
<protein>
    <submittedName>
        <fullName evidence="2">Uncharacterized protein</fullName>
    </submittedName>
</protein>